<protein>
    <submittedName>
        <fullName evidence="2">NmrA family NAD(P)-binding protein</fullName>
    </submittedName>
</protein>
<dbReference type="EMBL" id="JBEDNP010000050">
    <property type="protein sequence ID" value="MEQ3542498.1"/>
    <property type="molecule type" value="Genomic_DNA"/>
</dbReference>
<dbReference type="PANTHER" id="PTHR43162">
    <property type="match status" value="1"/>
</dbReference>
<dbReference type="InterPro" id="IPR036291">
    <property type="entry name" value="NAD(P)-bd_dom_sf"/>
</dbReference>
<feature type="domain" description="NmrA-like" evidence="1">
    <location>
        <begin position="2"/>
        <end position="239"/>
    </location>
</feature>
<comment type="caution">
    <text evidence="2">The sequence shown here is derived from an EMBL/GenBank/DDBJ whole genome shotgun (WGS) entry which is preliminary data.</text>
</comment>
<dbReference type="SUPFAM" id="SSF51735">
    <property type="entry name" value="NAD(P)-binding Rossmann-fold domains"/>
    <property type="match status" value="1"/>
</dbReference>
<keyword evidence="3" id="KW-1185">Reference proteome</keyword>
<gene>
    <name evidence="2" type="ORF">WHI96_27185</name>
</gene>
<evidence type="ECO:0000259" key="1">
    <source>
        <dbReference type="Pfam" id="PF05368"/>
    </source>
</evidence>
<dbReference type="RefSeq" id="WP_345643092.1">
    <property type="nucleotide sequence ID" value="NZ_BAABLY010000011.1"/>
</dbReference>
<name>A0ABV1K4I8_9PSEU</name>
<dbReference type="Gene3D" id="3.90.25.10">
    <property type="entry name" value="UDP-galactose 4-epimerase, domain 1"/>
    <property type="match status" value="1"/>
</dbReference>
<accession>A0ABV1K4I8</accession>
<dbReference type="InterPro" id="IPR008030">
    <property type="entry name" value="NmrA-like"/>
</dbReference>
<dbReference type="Pfam" id="PF05368">
    <property type="entry name" value="NmrA"/>
    <property type="match status" value="1"/>
</dbReference>
<evidence type="ECO:0000313" key="2">
    <source>
        <dbReference type="EMBL" id="MEQ3542498.1"/>
    </source>
</evidence>
<proteinExistence type="predicted"/>
<organism evidence="2 3">
    <name type="scientific">Pseudonocardia tropica</name>
    <dbReference type="NCBI Taxonomy" id="681289"/>
    <lineage>
        <taxon>Bacteria</taxon>
        <taxon>Bacillati</taxon>
        <taxon>Actinomycetota</taxon>
        <taxon>Actinomycetes</taxon>
        <taxon>Pseudonocardiales</taxon>
        <taxon>Pseudonocardiaceae</taxon>
        <taxon>Pseudonocardia</taxon>
    </lineage>
</organism>
<dbReference type="PANTHER" id="PTHR43162:SF1">
    <property type="entry name" value="PRESTALK A DIFFERENTIATION PROTEIN A"/>
    <property type="match status" value="1"/>
</dbReference>
<reference evidence="2 3" key="1">
    <citation type="submission" date="2024-03" db="EMBL/GenBank/DDBJ databases">
        <title>Draft genome sequence of Pseudonocardia tropica JCM 19149.</title>
        <authorList>
            <person name="Butdee W."/>
            <person name="Duangmal K."/>
        </authorList>
    </citation>
    <scope>NUCLEOTIDE SEQUENCE [LARGE SCALE GENOMIC DNA]</scope>
    <source>
        <strain evidence="2 3">JCM 19149</strain>
    </source>
</reference>
<sequence>MIVVTGATGSIGRALAARLHIAGVPFRVMARNPAVAAGLGGEVVYGDFDEPGSLATAFAGADQLFLNAGGARPVDGPQPMIRQQKAAIDAARTAEVDHVVKVSVWRAAPGRLLAEGAHGEIEGYLHDAGMPATVLQPSGFMQNFVTGVAGFAPDGSLVDTYAGSPVSYIDADDIAACAAAVLVGGAGRCGTHVLTGPEALTTAEIATLIAAAIGRPVPVADLPPDRLAASLVEQGVPVRFAGDVATLCRDVATGVLAGTTGTVAALTGRAPRTFAAFAAAHAEALRRAATTRA</sequence>
<evidence type="ECO:0000313" key="3">
    <source>
        <dbReference type="Proteomes" id="UP001464923"/>
    </source>
</evidence>
<dbReference type="Gene3D" id="3.40.50.720">
    <property type="entry name" value="NAD(P)-binding Rossmann-like Domain"/>
    <property type="match status" value="1"/>
</dbReference>
<dbReference type="InterPro" id="IPR051604">
    <property type="entry name" value="Ergot_Alk_Oxidoreductase"/>
</dbReference>
<dbReference type="Proteomes" id="UP001464923">
    <property type="component" value="Unassembled WGS sequence"/>
</dbReference>